<dbReference type="GO" id="GO:0046983">
    <property type="term" value="F:protein dimerization activity"/>
    <property type="evidence" value="ECO:0007669"/>
    <property type="project" value="InterPro"/>
</dbReference>
<feature type="region of interest" description="Disordered" evidence="6">
    <location>
        <begin position="1"/>
        <end position="22"/>
    </location>
</feature>
<feature type="compositionally biased region" description="Basic and acidic residues" evidence="6">
    <location>
        <begin position="1"/>
        <end position="20"/>
    </location>
</feature>
<sequence length="126" mass="14499">MLLEVLKEQHSDAETTEPKPPKKKINLLLVASDSDDENEHVSVCTTLDRYQAESIISMEACPLEWWLKLEGTYEFLAHLACKYLAMPATTVPCKHLSHFQVTRSRQHYLLQIVTNLVCLSDWLTKK</sequence>
<dbReference type="SUPFAM" id="SSF53098">
    <property type="entry name" value="Ribonuclease H-like"/>
    <property type="match status" value="1"/>
</dbReference>
<accession>M7B611</accession>
<organism evidence="8 9">
    <name type="scientific">Chelonia mydas</name>
    <name type="common">Green sea-turtle</name>
    <name type="synonym">Chelonia agassizi</name>
    <dbReference type="NCBI Taxonomy" id="8469"/>
    <lineage>
        <taxon>Eukaryota</taxon>
        <taxon>Metazoa</taxon>
        <taxon>Chordata</taxon>
        <taxon>Craniata</taxon>
        <taxon>Vertebrata</taxon>
        <taxon>Euteleostomi</taxon>
        <taxon>Archelosauria</taxon>
        <taxon>Testudinata</taxon>
        <taxon>Testudines</taxon>
        <taxon>Cryptodira</taxon>
        <taxon>Durocryptodira</taxon>
        <taxon>Americhelydia</taxon>
        <taxon>Chelonioidea</taxon>
        <taxon>Cheloniidae</taxon>
        <taxon>Chelonia</taxon>
    </lineage>
</organism>
<keyword evidence="3" id="KW-0863">Zinc-finger</keyword>
<protein>
    <recommendedName>
        <fullName evidence="7">HAT C-terminal dimerisation domain-containing protein</fullName>
    </recommendedName>
</protein>
<gene>
    <name evidence="8" type="ORF">UY3_10283</name>
</gene>
<evidence type="ECO:0000313" key="9">
    <source>
        <dbReference type="Proteomes" id="UP000031443"/>
    </source>
</evidence>
<dbReference type="AlphaFoldDB" id="M7B611"/>
<evidence type="ECO:0000256" key="1">
    <source>
        <dbReference type="ARBA" id="ARBA00004123"/>
    </source>
</evidence>
<evidence type="ECO:0000259" key="7">
    <source>
        <dbReference type="Pfam" id="PF05699"/>
    </source>
</evidence>
<proteinExistence type="predicted"/>
<name>M7B611_CHEMY</name>
<keyword evidence="9" id="KW-1185">Reference proteome</keyword>
<evidence type="ECO:0000256" key="2">
    <source>
        <dbReference type="ARBA" id="ARBA00022723"/>
    </source>
</evidence>
<evidence type="ECO:0000256" key="3">
    <source>
        <dbReference type="ARBA" id="ARBA00022771"/>
    </source>
</evidence>
<keyword evidence="4" id="KW-0862">Zinc</keyword>
<dbReference type="GO" id="GO:0008270">
    <property type="term" value="F:zinc ion binding"/>
    <property type="evidence" value="ECO:0007669"/>
    <property type="project" value="UniProtKB-KW"/>
</dbReference>
<evidence type="ECO:0000256" key="4">
    <source>
        <dbReference type="ARBA" id="ARBA00022833"/>
    </source>
</evidence>
<comment type="subcellular location">
    <subcellularLocation>
        <location evidence="1">Nucleus</location>
    </subcellularLocation>
</comment>
<feature type="domain" description="HAT C-terminal dimerisation" evidence="7">
    <location>
        <begin position="47"/>
        <end position="123"/>
    </location>
</feature>
<dbReference type="Proteomes" id="UP000031443">
    <property type="component" value="Unassembled WGS sequence"/>
</dbReference>
<dbReference type="GO" id="GO:0005634">
    <property type="term" value="C:nucleus"/>
    <property type="evidence" value="ECO:0007669"/>
    <property type="project" value="UniProtKB-SubCell"/>
</dbReference>
<evidence type="ECO:0000256" key="5">
    <source>
        <dbReference type="ARBA" id="ARBA00023242"/>
    </source>
</evidence>
<evidence type="ECO:0000256" key="6">
    <source>
        <dbReference type="SAM" id="MobiDB-lite"/>
    </source>
</evidence>
<dbReference type="PANTHER" id="PTHR46481">
    <property type="entry name" value="ZINC FINGER BED DOMAIN-CONTAINING PROTEIN 4"/>
    <property type="match status" value="1"/>
</dbReference>
<keyword evidence="2" id="KW-0479">Metal-binding</keyword>
<dbReference type="EMBL" id="KB539796">
    <property type="protein sequence ID" value="EMP32584.1"/>
    <property type="molecule type" value="Genomic_DNA"/>
</dbReference>
<keyword evidence="5" id="KW-0539">Nucleus</keyword>
<dbReference type="InterPro" id="IPR052035">
    <property type="entry name" value="ZnF_BED_domain_contain"/>
</dbReference>
<dbReference type="InterPro" id="IPR012337">
    <property type="entry name" value="RNaseH-like_sf"/>
</dbReference>
<reference evidence="9" key="1">
    <citation type="journal article" date="2013" name="Nat. Genet.">
        <title>The draft genomes of soft-shell turtle and green sea turtle yield insights into the development and evolution of the turtle-specific body plan.</title>
        <authorList>
            <person name="Wang Z."/>
            <person name="Pascual-Anaya J."/>
            <person name="Zadissa A."/>
            <person name="Li W."/>
            <person name="Niimura Y."/>
            <person name="Huang Z."/>
            <person name="Li C."/>
            <person name="White S."/>
            <person name="Xiong Z."/>
            <person name="Fang D."/>
            <person name="Wang B."/>
            <person name="Ming Y."/>
            <person name="Chen Y."/>
            <person name="Zheng Y."/>
            <person name="Kuraku S."/>
            <person name="Pignatelli M."/>
            <person name="Herrero J."/>
            <person name="Beal K."/>
            <person name="Nozawa M."/>
            <person name="Li Q."/>
            <person name="Wang J."/>
            <person name="Zhang H."/>
            <person name="Yu L."/>
            <person name="Shigenobu S."/>
            <person name="Wang J."/>
            <person name="Liu J."/>
            <person name="Flicek P."/>
            <person name="Searle S."/>
            <person name="Wang J."/>
            <person name="Kuratani S."/>
            <person name="Yin Y."/>
            <person name="Aken B."/>
            <person name="Zhang G."/>
            <person name="Irie N."/>
        </authorList>
    </citation>
    <scope>NUCLEOTIDE SEQUENCE [LARGE SCALE GENOMIC DNA]</scope>
</reference>
<evidence type="ECO:0000313" key="8">
    <source>
        <dbReference type="EMBL" id="EMP32584.1"/>
    </source>
</evidence>
<dbReference type="InterPro" id="IPR008906">
    <property type="entry name" value="HATC_C_dom"/>
</dbReference>
<dbReference type="PANTHER" id="PTHR46481:SF10">
    <property type="entry name" value="ZINC FINGER BED DOMAIN-CONTAINING PROTEIN 39"/>
    <property type="match status" value="1"/>
</dbReference>
<dbReference type="Pfam" id="PF05699">
    <property type="entry name" value="Dimer_Tnp_hAT"/>
    <property type="match status" value="1"/>
</dbReference>